<name>A0AAW0U5Z7_SCYPA</name>
<comment type="caution">
    <text evidence="1">The sequence shown here is derived from an EMBL/GenBank/DDBJ whole genome shotgun (WGS) entry which is preliminary data.</text>
</comment>
<reference evidence="1 2" key="1">
    <citation type="submission" date="2023-03" db="EMBL/GenBank/DDBJ databases">
        <title>High-quality genome of Scylla paramamosain provides insights in environmental adaptation.</title>
        <authorList>
            <person name="Zhang L."/>
        </authorList>
    </citation>
    <scope>NUCLEOTIDE SEQUENCE [LARGE SCALE GENOMIC DNA]</scope>
    <source>
        <strain evidence="1">LZ_2023a</strain>
        <tissue evidence="1">Muscle</tissue>
    </source>
</reference>
<proteinExistence type="predicted"/>
<accession>A0AAW0U5Z7</accession>
<dbReference type="AlphaFoldDB" id="A0AAW0U5Z7"/>
<dbReference type="EMBL" id="JARAKH010000018">
    <property type="protein sequence ID" value="KAK8395440.1"/>
    <property type="molecule type" value="Genomic_DNA"/>
</dbReference>
<organism evidence="1 2">
    <name type="scientific">Scylla paramamosain</name>
    <name type="common">Mud crab</name>
    <dbReference type="NCBI Taxonomy" id="85552"/>
    <lineage>
        <taxon>Eukaryota</taxon>
        <taxon>Metazoa</taxon>
        <taxon>Ecdysozoa</taxon>
        <taxon>Arthropoda</taxon>
        <taxon>Crustacea</taxon>
        <taxon>Multicrustacea</taxon>
        <taxon>Malacostraca</taxon>
        <taxon>Eumalacostraca</taxon>
        <taxon>Eucarida</taxon>
        <taxon>Decapoda</taxon>
        <taxon>Pleocyemata</taxon>
        <taxon>Brachyura</taxon>
        <taxon>Eubrachyura</taxon>
        <taxon>Portunoidea</taxon>
        <taxon>Portunidae</taxon>
        <taxon>Portuninae</taxon>
        <taxon>Scylla</taxon>
    </lineage>
</organism>
<evidence type="ECO:0000313" key="2">
    <source>
        <dbReference type="Proteomes" id="UP001487740"/>
    </source>
</evidence>
<gene>
    <name evidence="1" type="ORF">O3P69_006236</name>
</gene>
<keyword evidence="2" id="KW-1185">Reference proteome</keyword>
<sequence>MDEGEQDCEAVMTDEERPLATRQAVGCACRVQEEGSSGKTVKEHLRVMELVMIQEGGNGLEEIGGKETVWWMEEGSKETRAEY</sequence>
<evidence type="ECO:0000313" key="1">
    <source>
        <dbReference type="EMBL" id="KAK8395440.1"/>
    </source>
</evidence>
<dbReference type="Proteomes" id="UP001487740">
    <property type="component" value="Unassembled WGS sequence"/>
</dbReference>
<protein>
    <submittedName>
        <fullName evidence="1">Uncharacterized protein</fullName>
    </submittedName>
</protein>